<evidence type="ECO:0000256" key="1">
    <source>
        <dbReference type="SAM" id="Phobius"/>
    </source>
</evidence>
<dbReference type="KEGG" id="pco:PHACADRAFT_246619"/>
<evidence type="ECO:0000313" key="4">
    <source>
        <dbReference type="Proteomes" id="UP000008370"/>
    </source>
</evidence>
<keyword evidence="4" id="KW-1185">Reference proteome</keyword>
<evidence type="ECO:0000259" key="2">
    <source>
        <dbReference type="Pfam" id="PF20152"/>
    </source>
</evidence>
<protein>
    <recommendedName>
        <fullName evidence="2">DUF6534 domain-containing protein</fullName>
    </recommendedName>
</protein>
<dbReference type="Proteomes" id="UP000008370">
    <property type="component" value="Unassembled WGS sequence"/>
</dbReference>
<proteinExistence type="predicted"/>
<feature type="transmembrane region" description="Helical" evidence="1">
    <location>
        <begin position="15"/>
        <end position="34"/>
    </location>
</feature>
<evidence type="ECO:0000313" key="3">
    <source>
        <dbReference type="EMBL" id="EKM60593.1"/>
    </source>
</evidence>
<gene>
    <name evidence="3" type="ORF">PHACADRAFT_246619</name>
</gene>
<name>K5W9F6_PHACS</name>
<dbReference type="AlphaFoldDB" id="K5W9F6"/>
<dbReference type="PANTHER" id="PTHR40465:SF1">
    <property type="entry name" value="DUF6534 DOMAIN-CONTAINING PROTEIN"/>
    <property type="match status" value="1"/>
</dbReference>
<dbReference type="Pfam" id="PF20152">
    <property type="entry name" value="DUF6534"/>
    <property type="match status" value="1"/>
</dbReference>
<dbReference type="EMBL" id="JH930468">
    <property type="protein sequence ID" value="EKM60593.1"/>
    <property type="molecule type" value="Genomic_DNA"/>
</dbReference>
<dbReference type="InterPro" id="IPR045339">
    <property type="entry name" value="DUF6534"/>
</dbReference>
<feature type="domain" description="DUF6534" evidence="2">
    <location>
        <begin position="133"/>
        <end position="186"/>
    </location>
</feature>
<dbReference type="PANTHER" id="PTHR40465">
    <property type="entry name" value="CHROMOSOME 1, WHOLE GENOME SHOTGUN SEQUENCE"/>
    <property type="match status" value="1"/>
</dbReference>
<reference evidence="3 4" key="1">
    <citation type="journal article" date="2012" name="BMC Genomics">
        <title>Comparative genomics of the white-rot fungi, Phanerochaete carnosa and P. chrysosporium, to elucidate the genetic basis of the distinct wood types they colonize.</title>
        <authorList>
            <person name="Suzuki H."/>
            <person name="MacDonald J."/>
            <person name="Syed K."/>
            <person name="Salamov A."/>
            <person name="Hori C."/>
            <person name="Aerts A."/>
            <person name="Henrissat B."/>
            <person name="Wiebenga A."/>
            <person name="vanKuyk P.A."/>
            <person name="Barry K."/>
            <person name="Lindquist E."/>
            <person name="LaButti K."/>
            <person name="Lapidus A."/>
            <person name="Lucas S."/>
            <person name="Coutinho P."/>
            <person name="Gong Y."/>
            <person name="Samejima M."/>
            <person name="Mahadevan R."/>
            <person name="Abou-Zaid M."/>
            <person name="de Vries R.P."/>
            <person name="Igarashi K."/>
            <person name="Yadav J.S."/>
            <person name="Grigoriev I.V."/>
            <person name="Master E.R."/>
        </authorList>
    </citation>
    <scope>NUCLEOTIDE SEQUENCE [LARGE SCALE GENOMIC DNA]</scope>
    <source>
        <strain evidence="3 4">HHB-10118-sp</strain>
    </source>
</reference>
<keyword evidence="1" id="KW-1133">Transmembrane helix</keyword>
<feature type="transmembrane region" description="Helical" evidence="1">
    <location>
        <begin position="123"/>
        <end position="143"/>
    </location>
</feature>
<dbReference type="InParanoid" id="K5W9F6"/>
<accession>K5W9F6</accession>
<dbReference type="HOGENOM" id="CLU_046025_16_0_1"/>
<dbReference type="GeneID" id="18913859"/>
<organism evidence="3 4">
    <name type="scientific">Phanerochaete carnosa (strain HHB-10118-sp)</name>
    <name type="common">White-rot fungus</name>
    <name type="synonym">Peniophora carnosa</name>
    <dbReference type="NCBI Taxonomy" id="650164"/>
    <lineage>
        <taxon>Eukaryota</taxon>
        <taxon>Fungi</taxon>
        <taxon>Dikarya</taxon>
        <taxon>Basidiomycota</taxon>
        <taxon>Agaricomycotina</taxon>
        <taxon>Agaricomycetes</taxon>
        <taxon>Polyporales</taxon>
        <taxon>Phanerochaetaceae</taxon>
        <taxon>Phanerochaete</taxon>
    </lineage>
</organism>
<dbReference type="OrthoDB" id="3183258at2759"/>
<dbReference type="RefSeq" id="XP_007390044.1">
    <property type="nucleotide sequence ID" value="XM_007389982.1"/>
</dbReference>
<feature type="transmembrane region" description="Helical" evidence="1">
    <location>
        <begin position="86"/>
        <end position="111"/>
    </location>
</feature>
<dbReference type="STRING" id="650164.K5W9F6"/>
<keyword evidence="1" id="KW-0812">Transmembrane</keyword>
<sequence length="246" mass="27728">MYYANFRKDPWQIKIYVAVLLLADTLNTSFNITWIYKVLVNNFGNMEALTRADWLNASEHAMAGLVAMMCQMFYARRIFILTKNRWVTALIATTSCLTGICATGTAIAVGMRPEFTSLQSLKVIALPWLISGTICDVTIATTLSVSLSKRRTGFERTDALIKRVILATISNGLLTASFTTSHMISYLASVSHSRWPCDAFLKARDIAIRRTHDIQLRGREVVCLRSRLWSVLCPNYVSQVHKFGYI</sequence>
<keyword evidence="1" id="KW-0472">Membrane</keyword>
<feature type="transmembrane region" description="Helical" evidence="1">
    <location>
        <begin position="54"/>
        <end position="74"/>
    </location>
</feature>